<reference evidence="1 2" key="2">
    <citation type="submission" date="2018-06" db="EMBL/GenBank/DDBJ databases">
        <title>Metagenomic assembly of (sub)arctic Cyanobacteria and their associated microbiome from non-axenic cultures.</title>
        <authorList>
            <person name="Baurain D."/>
        </authorList>
    </citation>
    <scope>NUCLEOTIDE SEQUENCE [LARGE SCALE GENOMIC DNA]</scope>
    <source>
        <strain evidence="1">ULC041bin1</strain>
    </source>
</reference>
<organism evidence="1 2">
    <name type="scientific">Shackletoniella antarctica</name>
    <dbReference type="NCBI Taxonomy" id="268115"/>
    <lineage>
        <taxon>Bacteria</taxon>
        <taxon>Bacillati</taxon>
        <taxon>Cyanobacteriota</taxon>
        <taxon>Cyanophyceae</taxon>
        <taxon>Oculatellales</taxon>
        <taxon>Oculatellaceae</taxon>
        <taxon>Shackletoniella</taxon>
    </lineage>
</organism>
<evidence type="ECO:0000313" key="1">
    <source>
        <dbReference type="EMBL" id="PZO43661.1"/>
    </source>
</evidence>
<sequence length="174" mass="18109">MVHFFAFATPRHCSSIPFALIAGLATPLVLLAAPGAIANDFEVCTSRLIEAGIDGSEAAGACGKALHPADLSSCTLDVVGVADVDVEQALLACQSDRRPQELATCVSDIHQSLEIASSTVVLNNCRRSVLPTRFADCVVGVATAATLTPAESMSRCSAAGYRPEDVAPTFIFSR</sequence>
<protein>
    <submittedName>
        <fullName evidence="1">Uncharacterized protein</fullName>
    </submittedName>
</protein>
<proteinExistence type="predicted"/>
<accession>A0A2W4Y895</accession>
<evidence type="ECO:0000313" key="2">
    <source>
        <dbReference type="Proteomes" id="UP000249081"/>
    </source>
</evidence>
<reference evidence="2" key="1">
    <citation type="submission" date="2018-04" db="EMBL/GenBank/DDBJ databases">
        <authorList>
            <person name="Cornet L."/>
        </authorList>
    </citation>
    <scope>NUCLEOTIDE SEQUENCE [LARGE SCALE GENOMIC DNA]</scope>
</reference>
<dbReference type="Proteomes" id="UP000249081">
    <property type="component" value="Unassembled WGS sequence"/>
</dbReference>
<gene>
    <name evidence="1" type="ORF">DCF17_05535</name>
</gene>
<name>A0A2W4Y895_9CYAN</name>
<dbReference type="EMBL" id="QBMN01000025">
    <property type="protein sequence ID" value="PZO43661.1"/>
    <property type="molecule type" value="Genomic_DNA"/>
</dbReference>
<comment type="caution">
    <text evidence="1">The sequence shown here is derived from an EMBL/GenBank/DDBJ whole genome shotgun (WGS) entry which is preliminary data.</text>
</comment>
<dbReference type="AlphaFoldDB" id="A0A2W4Y895"/>